<dbReference type="AlphaFoldDB" id="A0A2H3JMZ8"/>
<keyword evidence="3" id="KW-1185">Reference proteome</keyword>
<organism evidence="2 3">
    <name type="scientific">Wolfiporia cocos (strain MD-104)</name>
    <name type="common">Brown rot fungus</name>
    <dbReference type="NCBI Taxonomy" id="742152"/>
    <lineage>
        <taxon>Eukaryota</taxon>
        <taxon>Fungi</taxon>
        <taxon>Dikarya</taxon>
        <taxon>Basidiomycota</taxon>
        <taxon>Agaricomycotina</taxon>
        <taxon>Agaricomycetes</taxon>
        <taxon>Polyporales</taxon>
        <taxon>Phaeolaceae</taxon>
        <taxon>Wolfiporia</taxon>
    </lineage>
</organism>
<reference evidence="2 3" key="1">
    <citation type="journal article" date="2012" name="Science">
        <title>The Paleozoic origin of enzymatic lignin decomposition reconstructed from 31 fungal genomes.</title>
        <authorList>
            <person name="Floudas D."/>
            <person name="Binder M."/>
            <person name="Riley R."/>
            <person name="Barry K."/>
            <person name="Blanchette R.A."/>
            <person name="Henrissat B."/>
            <person name="Martinez A.T."/>
            <person name="Otillar R."/>
            <person name="Spatafora J.W."/>
            <person name="Yadav J.S."/>
            <person name="Aerts A."/>
            <person name="Benoit I."/>
            <person name="Boyd A."/>
            <person name="Carlson A."/>
            <person name="Copeland A."/>
            <person name="Coutinho P.M."/>
            <person name="de Vries R.P."/>
            <person name="Ferreira P."/>
            <person name="Findley K."/>
            <person name="Foster B."/>
            <person name="Gaskell J."/>
            <person name="Glotzer D."/>
            <person name="Gorecki P."/>
            <person name="Heitman J."/>
            <person name="Hesse C."/>
            <person name="Hori C."/>
            <person name="Igarashi K."/>
            <person name="Jurgens J.A."/>
            <person name="Kallen N."/>
            <person name="Kersten P."/>
            <person name="Kohler A."/>
            <person name="Kuees U."/>
            <person name="Kumar T.K.A."/>
            <person name="Kuo A."/>
            <person name="LaButti K."/>
            <person name="Larrondo L.F."/>
            <person name="Lindquist E."/>
            <person name="Ling A."/>
            <person name="Lombard V."/>
            <person name="Lucas S."/>
            <person name="Lundell T."/>
            <person name="Martin R."/>
            <person name="McLaughlin D.J."/>
            <person name="Morgenstern I."/>
            <person name="Morin E."/>
            <person name="Murat C."/>
            <person name="Nagy L.G."/>
            <person name="Nolan M."/>
            <person name="Ohm R.A."/>
            <person name="Patyshakuliyeva A."/>
            <person name="Rokas A."/>
            <person name="Ruiz-Duenas F.J."/>
            <person name="Sabat G."/>
            <person name="Salamov A."/>
            <person name="Samejima M."/>
            <person name="Schmutz J."/>
            <person name="Slot J.C."/>
            <person name="St John F."/>
            <person name="Stenlid J."/>
            <person name="Sun H."/>
            <person name="Sun S."/>
            <person name="Syed K."/>
            <person name="Tsang A."/>
            <person name="Wiebenga A."/>
            <person name="Young D."/>
            <person name="Pisabarro A."/>
            <person name="Eastwood D.C."/>
            <person name="Martin F."/>
            <person name="Cullen D."/>
            <person name="Grigoriev I.V."/>
            <person name="Hibbett D.S."/>
        </authorList>
    </citation>
    <scope>NUCLEOTIDE SEQUENCE [LARGE SCALE GENOMIC DNA]</scope>
    <source>
        <strain evidence="2 3">MD-104</strain>
    </source>
</reference>
<dbReference type="OMA" id="MATHIGE"/>
<evidence type="ECO:0000313" key="3">
    <source>
        <dbReference type="Proteomes" id="UP000218811"/>
    </source>
</evidence>
<evidence type="ECO:0000313" key="2">
    <source>
        <dbReference type="EMBL" id="PCH43546.1"/>
    </source>
</evidence>
<sequence>MCSNQDISNAVSPQWPPSIDAAEDLSQHLEDCPHSPSPSMATGSFYTDTRSSLSAFPSARSAQHPRLPQEMIDSIIDHHHADPAMLRTCALVSRSWVHASQYHLFYSITIDGPATLDRFIAMISKSRLRSLIRDLRIKGDPNTRRPQNWIRKLLQKQLSNRLPRLHTLRIETIEWSSILGVDKDGFRVFTQFSTVGTLHLFGVEFPDIDTFRRLVLSFPHLSHLFLDTVSWDSCKTHGMLPVANMTPRHVAPDRIEDITLANRRLQLASVVLGRSCDTESLIPWLQRTSLDLCSVELPSVQFEEATLAGRFLKGLGSSLQYLRLGCKFDTAYDMATHIGERIDLTQNSGLRTLNLVVSDLQRHVLPWVSPLLFQIANMNVGRIVIDIWLYDPNQLQTEPWKRIHDHLKTLTRRSVREVIFVHRGLLGEREARRALDGRFPDLVGHALQMQYRPASYVMNWRPKHLR</sequence>
<dbReference type="EMBL" id="KB468146">
    <property type="protein sequence ID" value="PCH43546.1"/>
    <property type="molecule type" value="Genomic_DNA"/>
</dbReference>
<name>A0A2H3JMZ8_WOLCO</name>
<dbReference type="OrthoDB" id="2795743at2759"/>
<gene>
    <name evidence="2" type="ORF">WOLCODRAFT_18414</name>
</gene>
<dbReference type="Proteomes" id="UP000218811">
    <property type="component" value="Unassembled WGS sequence"/>
</dbReference>
<dbReference type="STRING" id="742152.A0A2H3JMZ8"/>
<protein>
    <recommendedName>
        <fullName evidence="4">F-box domain-containing protein</fullName>
    </recommendedName>
</protein>
<feature type="region of interest" description="Disordered" evidence="1">
    <location>
        <begin position="25"/>
        <end position="44"/>
    </location>
</feature>
<evidence type="ECO:0008006" key="4">
    <source>
        <dbReference type="Google" id="ProtNLM"/>
    </source>
</evidence>
<proteinExistence type="predicted"/>
<evidence type="ECO:0000256" key="1">
    <source>
        <dbReference type="SAM" id="MobiDB-lite"/>
    </source>
</evidence>
<accession>A0A2H3JMZ8</accession>